<keyword evidence="6 7" id="KW-0472">Membrane</keyword>
<keyword evidence="4 7" id="KW-0812">Transmembrane</keyword>
<proteinExistence type="inferred from homology"/>
<protein>
    <submittedName>
        <fullName evidence="8">Putative integral membrane protein (TIGR00698 family)</fullName>
    </submittedName>
</protein>
<keyword evidence="9" id="KW-1185">Reference proteome</keyword>
<evidence type="ECO:0000256" key="5">
    <source>
        <dbReference type="ARBA" id="ARBA00022989"/>
    </source>
</evidence>
<dbReference type="InterPro" id="IPR018383">
    <property type="entry name" value="UPF0324_pro"/>
</dbReference>
<accession>A0A2T0XM84</accession>
<feature type="transmembrane region" description="Helical" evidence="7">
    <location>
        <begin position="196"/>
        <end position="217"/>
    </location>
</feature>
<feature type="transmembrane region" description="Helical" evidence="7">
    <location>
        <begin position="105"/>
        <end position="127"/>
    </location>
</feature>
<feature type="transmembrane region" description="Helical" evidence="7">
    <location>
        <begin position="165"/>
        <end position="184"/>
    </location>
</feature>
<dbReference type="AlphaFoldDB" id="A0A2T0XM84"/>
<feature type="transmembrane region" description="Helical" evidence="7">
    <location>
        <begin position="315"/>
        <end position="334"/>
    </location>
</feature>
<evidence type="ECO:0000256" key="2">
    <source>
        <dbReference type="ARBA" id="ARBA00007977"/>
    </source>
</evidence>
<feature type="transmembrane region" description="Helical" evidence="7">
    <location>
        <begin position="77"/>
        <end position="93"/>
    </location>
</feature>
<dbReference type="Proteomes" id="UP000252733">
    <property type="component" value="Unassembled WGS sequence"/>
</dbReference>
<feature type="transmembrane region" description="Helical" evidence="7">
    <location>
        <begin position="229"/>
        <end position="246"/>
    </location>
</feature>
<feature type="transmembrane region" description="Helical" evidence="7">
    <location>
        <begin position="134"/>
        <end position="153"/>
    </location>
</feature>
<evidence type="ECO:0000313" key="8">
    <source>
        <dbReference type="EMBL" id="RCW38685.1"/>
    </source>
</evidence>
<organism evidence="8 9">
    <name type="scientific">Marinilabilia salmonicolor</name>
    <dbReference type="NCBI Taxonomy" id="989"/>
    <lineage>
        <taxon>Bacteria</taxon>
        <taxon>Pseudomonadati</taxon>
        <taxon>Bacteroidota</taxon>
        <taxon>Bacteroidia</taxon>
        <taxon>Marinilabiliales</taxon>
        <taxon>Marinilabiliaceae</taxon>
        <taxon>Marinilabilia</taxon>
    </lineage>
</organism>
<dbReference type="PANTHER" id="PTHR30106">
    <property type="entry name" value="INNER MEMBRANE PROTEIN YEIH-RELATED"/>
    <property type="match status" value="1"/>
</dbReference>
<name>A0A2T0XM84_9BACT</name>
<evidence type="ECO:0000256" key="6">
    <source>
        <dbReference type="ARBA" id="ARBA00023136"/>
    </source>
</evidence>
<evidence type="ECO:0000256" key="7">
    <source>
        <dbReference type="SAM" id="Phobius"/>
    </source>
</evidence>
<evidence type="ECO:0000256" key="3">
    <source>
        <dbReference type="ARBA" id="ARBA00022475"/>
    </source>
</evidence>
<sequence>MLLLLNATIFVIKNMGMQPANAITDFDYENVKEKISAKLYPALIGLCLLPFVSPAVALSTGIILSLAGFRHQNSSKYTSLILQTSIVLLGFGMELDEVIAVSKSGFSLTMISVTIVMITGILLGKLFKANKNTALLIATGTAICGGSAIAAVAPIIKSKDHENSFALIVVFVLNAAALLIFPFIGHQLHLSQEVFGNWAAIAIHDTSSVVGAGALYGPEALKTATTVKLIRALWIIPLSLVMALFIKGNNKKSIRFPWFILLFVLSILFANLFPQLQTSYAHFSWLGQRGLVVALFLIGSNITFAQIKQSGLKSFSLGITLWAITAVGSLIFLMQ</sequence>
<feature type="transmembrane region" description="Helical" evidence="7">
    <location>
        <begin position="258"/>
        <end position="276"/>
    </location>
</feature>
<dbReference type="PANTHER" id="PTHR30106:SF1">
    <property type="entry name" value="UPF0324 MEMBRANE PROTEIN FN0533"/>
    <property type="match status" value="1"/>
</dbReference>
<reference evidence="8 9" key="1">
    <citation type="submission" date="2018-07" db="EMBL/GenBank/DDBJ databases">
        <title>Freshwater and sediment microbial communities from various areas in North America, analyzing microbe dynamics in response to fracking.</title>
        <authorList>
            <person name="Lamendella R."/>
        </authorList>
    </citation>
    <scope>NUCLEOTIDE SEQUENCE [LARGE SCALE GENOMIC DNA]</scope>
    <source>
        <strain evidence="8 9">160A</strain>
    </source>
</reference>
<comment type="similarity">
    <text evidence="2">Belongs to the UPF0324 family.</text>
</comment>
<feature type="transmembrane region" description="Helical" evidence="7">
    <location>
        <begin position="38"/>
        <end position="65"/>
    </location>
</feature>
<evidence type="ECO:0000256" key="4">
    <source>
        <dbReference type="ARBA" id="ARBA00022692"/>
    </source>
</evidence>
<gene>
    <name evidence="8" type="ORF">DFO77_103156</name>
</gene>
<dbReference type="EMBL" id="QPIZ01000003">
    <property type="protein sequence ID" value="RCW38685.1"/>
    <property type="molecule type" value="Genomic_DNA"/>
</dbReference>
<dbReference type="STRING" id="1168289.GCA_000259075_01059"/>
<evidence type="ECO:0000313" key="9">
    <source>
        <dbReference type="Proteomes" id="UP000252733"/>
    </source>
</evidence>
<dbReference type="GO" id="GO:0005886">
    <property type="term" value="C:plasma membrane"/>
    <property type="evidence" value="ECO:0007669"/>
    <property type="project" value="UniProtKB-SubCell"/>
</dbReference>
<feature type="transmembrane region" description="Helical" evidence="7">
    <location>
        <begin position="282"/>
        <end position="303"/>
    </location>
</feature>
<keyword evidence="5 7" id="KW-1133">Transmembrane helix</keyword>
<comment type="subcellular location">
    <subcellularLocation>
        <location evidence="1">Cell membrane</location>
        <topology evidence="1">Multi-pass membrane protein</topology>
    </subcellularLocation>
</comment>
<comment type="caution">
    <text evidence="8">The sequence shown here is derived from an EMBL/GenBank/DDBJ whole genome shotgun (WGS) entry which is preliminary data.</text>
</comment>
<keyword evidence="3" id="KW-1003">Cell membrane</keyword>
<dbReference type="Pfam" id="PF03601">
    <property type="entry name" value="Cons_hypoth698"/>
    <property type="match status" value="1"/>
</dbReference>
<evidence type="ECO:0000256" key="1">
    <source>
        <dbReference type="ARBA" id="ARBA00004651"/>
    </source>
</evidence>